<dbReference type="Proteomes" id="UP001176940">
    <property type="component" value="Unassembled WGS sequence"/>
</dbReference>
<feature type="region of interest" description="Disordered" evidence="1">
    <location>
        <begin position="117"/>
        <end position="154"/>
    </location>
</feature>
<dbReference type="InterPro" id="IPR012337">
    <property type="entry name" value="RNaseH-like_sf"/>
</dbReference>
<gene>
    <name evidence="3" type="ORF">RIMI_LOCUS267384</name>
</gene>
<evidence type="ECO:0000256" key="1">
    <source>
        <dbReference type="SAM" id="MobiDB-lite"/>
    </source>
</evidence>
<evidence type="ECO:0000313" key="4">
    <source>
        <dbReference type="Proteomes" id="UP001176940"/>
    </source>
</evidence>
<dbReference type="SUPFAM" id="SSF53098">
    <property type="entry name" value="Ribonuclease H-like"/>
    <property type="match status" value="1"/>
</dbReference>
<dbReference type="InterPro" id="IPR002156">
    <property type="entry name" value="RNaseH_domain"/>
</dbReference>
<comment type="caution">
    <text evidence="3">The sequence shown here is derived from an EMBL/GenBank/DDBJ whole genome shotgun (WGS) entry which is preliminary data.</text>
</comment>
<protein>
    <recommendedName>
        <fullName evidence="2">RNase H type-1 domain-containing protein</fullName>
    </recommendedName>
</protein>
<dbReference type="Pfam" id="PF00075">
    <property type="entry name" value="RNase_H"/>
    <property type="match status" value="1"/>
</dbReference>
<feature type="domain" description="RNase H type-1" evidence="2">
    <location>
        <begin position="1"/>
        <end position="96"/>
    </location>
</feature>
<keyword evidence="4" id="KW-1185">Reference proteome</keyword>
<evidence type="ECO:0000259" key="2">
    <source>
        <dbReference type="PROSITE" id="PS50879"/>
    </source>
</evidence>
<dbReference type="InterPro" id="IPR036397">
    <property type="entry name" value="RNaseH_sf"/>
</dbReference>
<dbReference type="Gene3D" id="3.30.420.10">
    <property type="entry name" value="Ribonuclease H-like superfamily/Ribonuclease H"/>
    <property type="match status" value="1"/>
</dbReference>
<reference evidence="3" key="1">
    <citation type="submission" date="2023-07" db="EMBL/GenBank/DDBJ databases">
        <authorList>
            <person name="Stuckert A."/>
        </authorList>
    </citation>
    <scope>NUCLEOTIDE SEQUENCE</scope>
</reference>
<dbReference type="EMBL" id="CAUEEQ010000292">
    <property type="protein sequence ID" value="CAJ0916350.1"/>
    <property type="molecule type" value="Genomic_DNA"/>
</dbReference>
<evidence type="ECO:0000313" key="3">
    <source>
        <dbReference type="EMBL" id="CAJ0916350.1"/>
    </source>
</evidence>
<name>A0ABN9KMT1_9NEOB</name>
<accession>A0ABN9KMT1</accession>
<organism evidence="3 4">
    <name type="scientific">Ranitomeya imitator</name>
    <name type="common">mimic poison frog</name>
    <dbReference type="NCBI Taxonomy" id="111125"/>
    <lineage>
        <taxon>Eukaryota</taxon>
        <taxon>Metazoa</taxon>
        <taxon>Chordata</taxon>
        <taxon>Craniata</taxon>
        <taxon>Vertebrata</taxon>
        <taxon>Euteleostomi</taxon>
        <taxon>Amphibia</taxon>
        <taxon>Batrachia</taxon>
        <taxon>Anura</taxon>
        <taxon>Neobatrachia</taxon>
        <taxon>Hyloidea</taxon>
        <taxon>Dendrobatidae</taxon>
        <taxon>Dendrobatinae</taxon>
        <taxon>Ranitomeya</taxon>
    </lineage>
</organism>
<proteinExistence type="predicted"/>
<dbReference type="PROSITE" id="PS50879">
    <property type="entry name" value="RNASE_H_1"/>
    <property type="match status" value="1"/>
</dbReference>
<sequence length="154" mass="16589">MKTCQIAEGKTANKYTDSRYSHGIAHDSGPVWTARDFITASGTTVKHHGAIKDLLDALQLPQKKVAVLKVKAHGKLNTVEARGNNMADMAAKEAAKGRQYGEVGEVIEPDGYYMMTEDRQETLPDDVLGSAQKAARASPKKGQEGMLDAEGSNT</sequence>